<accession>A0AAE6SJJ7</accession>
<evidence type="ECO:0000256" key="1">
    <source>
        <dbReference type="SAM" id="Phobius"/>
    </source>
</evidence>
<evidence type="ECO:0008006" key="4">
    <source>
        <dbReference type="Google" id="ProtNLM"/>
    </source>
</evidence>
<dbReference type="AlphaFoldDB" id="A0AAE6SJJ7"/>
<feature type="transmembrane region" description="Helical" evidence="1">
    <location>
        <begin position="188"/>
        <end position="212"/>
    </location>
</feature>
<feature type="transmembrane region" description="Helical" evidence="1">
    <location>
        <begin position="78"/>
        <end position="100"/>
    </location>
</feature>
<proteinExistence type="predicted"/>
<keyword evidence="1" id="KW-1133">Transmembrane helix</keyword>
<evidence type="ECO:0000313" key="2">
    <source>
        <dbReference type="EMBL" id="QHQ50603.1"/>
    </source>
</evidence>
<feature type="transmembrane region" description="Helical" evidence="1">
    <location>
        <begin position="336"/>
        <end position="364"/>
    </location>
</feature>
<organism evidence="2 3">
    <name type="scientific">Aeromonas media</name>
    <dbReference type="NCBI Taxonomy" id="651"/>
    <lineage>
        <taxon>Bacteria</taxon>
        <taxon>Pseudomonadati</taxon>
        <taxon>Pseudomonadota</taxon>
        <taxon>Gammaproteobacteria</taxon>
        <taxon>Aeromonadales</taxon>
        <taxon>Aeromonadaceae</taxon>
        <taxon>Aeromonas</taxon>
    </lineage>
</organism>
<dbReference type="RefSeq" id="WP_161506958.1">
    <property type="nucleotide sequence ID" value="NZ_CAWPID010000001.1"/>
</dbReference>
<evidence type="ECO:0000313" key="3">
    <source>
        <dbReference type="Proteomes" id="UP000463871"/>
    </source>
</evidence>
<feature type="transmembrane region" description="Helical" evidence="1">
    <location>
        <begin position="310"/>
        <end position="330"/>
    </location>
</feature>
<keyword evidence="1" id="KW-0472">Membrane</keyword>
<feature type="transmembrane region" description="Helical" evidence="1">
    <location>
        <begin position="218"/>
        <end position="235"/>
    </location>
</feature>
<reference evidence="2 3" key="1">
    <citation type="submission" date="2020-01" db="EMBL/GenBank/DDBJ databases">
        <title>Complete genome of Aeromonas media MC64.</title>
        <authorList>
            <person name="Cao G."/>
            <person name="Fu J."/>
            <person name="Zhong C."/>
        </authorList>
    </citation>
    <scope>NUCLEOTIDE SEQUENCE [LARGE SCALE GENOMIC DNA]</scope>
    <source>
        <strain evidence="2 3">MC64</strain>
    </source>
</reference>
<keyword evidence="1" id="KW-0812">Transmembrane</keyword>
<dbReference type="Proteomes" id="UP000463871">
    <property type="component" value="Chromosome"/>
</dbReference>
<feature type="transmembrane region" description="Helical" evidence="1">
    <location>
        <begin position="164"/>
        <end position="181"/>
    </location>
</feature>
<name>A0AAE6SJJ7_AERME</name>
<protein>
    <recommendedName>
        <fullName evidence="4">O-antigen ligase domain-containing protein</fullName>
    </recommendedName>
</protein>
<feature type="transmembrane region" description="Helical" evidence="1">
    <location>
        <begin position="53"/>
        <end position="72"/>
    </location>
</feature>
<feature type="transmembrane region" description="Helical" evidence="1">
    <location>
        <begin position="22"/>
        <end position="41"/>
    </location>
</feature>
<gene>
    <name evidence="2" type="ORF">GWI30_06450</name>
</gene>
<sequence length="377" mass="43665">MRANIFNFFIVLILVFDMGGDLGIRSLAVVLMLISMVDVFFTNSKITLSDNIFFETGFLFFVLIFWPTFLLLKSQANGFDLSISISQISSLFFAFFYFIYRSLTPKVSGLNNLVNSLFMLSLFYFLMLLVFFINEKFFLNVASYFSDRGLYAGIRKENIDLPNVYLKASLFLFFAFIFLLDRGFVRSIIVYVGSIITTSKMLFIFNSVFLFLKMRLRNKFFLLFLIFPAIVFLFFKDMTEILNYLSSAFDSRSVTASKRISDFYSVIELFDSDKKNFLFGFGPGSVMYSHYSNADVVNIELDHLNTIRKFGLIWFVILLGYFLRVAFHLYKTSKYAVLIGLIGVFILSGINPVLISPVFFIILFECRFINTRIKSNV</sequence>
<dbReference type="EMBL" id="CP047962">
    <property type="protein sequence ID" value="QHQ50603.1"/>
    <property type="molecule type" value="Genomic_DNA"/>
</dbReference>
<feature type="transmembrane region" description="Helical" evidence="1">
    <location>
        <begin position="112"/>
        <end position="133"/>
    </location>
</feature>